<dbReference type="EMBL" id="BNCJ01000002">
    <property type="protein sequence ID" value="GHF41513.1"/>
    <property type="molecule type" value="Genomic_DNA"/>
</dbReference>
<dbReference type="InterPro" id="IPR001054">
    <property type="entry name" value="A/G_cyclase"/>
</dbReference>
<feature type="transmembrane region" description="Helical" evidence="1">
    <location>
        <begin position="130"/>
        <end position="148"/>
    </location>
</feature>
<feature type="transmembrane region" description="Helical" evidence="1">
    <location>
        <begin position="155"/>
        <end position="174"/>
    </location>
</feature>
<keyword evidence="1" id="KW-1133">Transmembrane helix</keyword>
<keyword evidence="4" id="KW-1185">Reference proteome</keyword>
<name>A0A8J3GVR0_9RHOB</name>
<evidence type="ECO:0000259" key="2">
    <source>
        <dbReference type="PROSITE" id="PS50125"/>
    </source>
</evidence>
<dbReference type="CDD" id="cd07302">
    <property type="entry name" value="CHD"/>
    <property type="match status" value="1"/>
</dbReference>
<evidence type="ECO:0000313" key="3">
    <source>
        <dbReference type="EMBL" id="GHF41513.1"/>
    </source>
</evidence>
<feature type="transmembrane region" description="Helical" evidence="1">
    <location>
        <begin position="97"/>
        <end position="118"/>
    </location>
</feature>
<protein>
    <recommendedName>
        <fullName evidence="2">Guanylate cyclase domain-containing protein</fullName>
    </recommendedName>
</protein>
<feature type="transmembrane region" description="Helical" evidence="1">
    <location>
        <begin position="42"/>
        <end position="61"/>
    </location>
</feature>
<dbReference type="GO" id="GO:0009190">
    <property type="term" value="P:cyclic nucleotide biosynthetic process"/>
    <property type="evidence" value="ECO:0007669"/>
    <property type="project" value="InterPro"/>
</dbReference>
<feature type="transmembrane region" description="Helical" evidence="1">
    <location>
        <begin position="67"/>
        <end position="85"/>
    </location>
</feature>
<sequence>MARIPNPFSIFRDLDEPIIDTGTLNRHTEAVLERHKREGLELAVRARWIALAVVAVMLPFLNPRWDMLYYEVLLLAMAGVGWLQRRVGVVGRSRRELGVLMLDILLMTFIIAVPNPFAPEDWPSAMIHRFGGFDYFYVLLAAGTLAYSWRTILAFGWWTSALWGLVALAVWLFGRQIPALGTAVQDALVDHPIMARMLDPNALQVDLRVQEIVIFLLVSFILAMTVRRFSRLLLSTAQLERERENLSRYFSPNVVEQLSQNDEPLKQTRTHDAAVLFVDIVGFSHYAATHDPQEVIATLRNFHARMEAEVFRHGGTLDKYLGDGMMATFGTPVPSELDAISALRCVRAMRESLARWNAERVAAGEPAIMGSFGLHFGPVVLGDIGANRLEFAVLGNTVNVASRIEKLTRPLVAEIALSDQMRIRAEGQAGPGDPALEGLFRQEPQAVRGLDEMVTVWTLSRPEAALRPN</sequence>
<evidence type="ECO:0000313" key="4">
    <source>
        <dbReference type="Proteomes" id="UP000626220"/>
    </source>
</evidence>
<feature type="transmembrane region" description="Helical" evidence="1">
    <location>
        <begin position="207"/>
        <end position="226"/>
    </location>
</feature>
<dbReference type="SMART" id="SM00044">
    <property type="entry name" value="CYCc"/>
    <property type="match status" value="1"/>
</dbReference>
<reference evidence="3" key="1">
    <citation type="journal article" date="2014" name="Int. J. Syst. Evol. Microbiol.">
        <title>Complete genome sequence of Corynebacterium casei LMG S-19264T (=DSM 44701T), isolated from a smear-ripened cheese.</title>
        <authorList>
            <consortium name="US DOE Joint Genome Institute (JGI-PGF)"/>
            <person name="Walter F."/>
            <person name="Albersmeier A."/>
            <person name="Kalinowski J."/>
            <person name="Ruckert C."/>
        </authorList>
    </citation>
    <scope>NUCLEOTIDE SEQUENCE</scope>
    <source>
        <strain evidence="3">KCTC 42650</strain>
    </source>
</reference>
<accession>A0A8J3GVR0</accession>
<gene>
    <name evidence="3" type="ORF">GCM10017056_11420</name>
</gene>
<dbReference type="Pfam" id="PF00211">
    <property type="entry name" value="Guanylate_cyc"/>
    <property type="match status" value="1"/>
</dbReference>
<organism evidence="3 4">
    <name type="scientific">Seohaeicola zhoushanensis</name>
    <dbReference type="NCBI Taxonomy" id="1569283"/>
    <lineage>
        <taxon>Bacteria</taxon>
        <taxon>Pseudomonadati</taxon>
        <taxon>Pseudomonadota</taxon>
        <taxon>Alphaproteobacteria</taxon>
        <taxon>Rhodobacterales</taxon>
        <taxon>Roseobacteraceae</taxon>
        <taxon>Seohaeicola</taxon>
    </lineage>
</organism>
<dbReference type="Gene3D" id="3.30.70.1230">
    <property type="entry name" value="Nucleotide cyclase"/>
    <property type="match status" value="1"/>
</dbReference>
<comment type="caution">
    <text evidence="3">The sequence shown here is derived from an EMBL/GenBank/DDBJ whole genome shotgun (WGS) entry which is preliminary data.</text>
</comment>
<dbReference type="PANTHER" id="PTHR43081">
    <property type="entry name" value="ADENYLATE CYCLASE, TERMINAL-DIFFERENTIATION SPECIFIC-RELATED"/>
    <property type="match status" value="1"/>
</dbReference>
<dbReference type="PROSITE" id="PS50125">
    <property type="entry name" value="GUANYLATE_CYCLASE_2"/>
    <property type="match status" value="1"/>
</dbReference>
<keyword evidence="1" id="KW-0472">Membrane</keyword>
<proteinExistence type="predicted"/>
<evidence type="ECO:0000256" key="1">
    <source>
        <dbReference type="SAM" id="Phobius"/>
    </source>
</evidence>
<dbReference type="GO" id="GO:0035556">
    <property type="term" value="P:intracellular signal transduction"/>
    <property type="evidence" value="ECO:0007669"/>
    <property type="project" value="InterPro"/>
</dbReference>
<dbReference type="Proteomes" id="UP000626220">
    <property type="component" value="Unassembled WGS sequence"/>
</dbReference>
<keyword evidence="1" id="KW-0812">Transmembrane</keyword>
<dbReference type="PANTHER" id="PTHR43081:SF1">
    <property type="entry name" value="ADENYLATE CYCLASE, TERMINAL-DIFFERENTIATION SPECIFIC"/>
    <property type="match status" value="1"/>
</dbReference>
<reference evidence="3" key="2">
    <citation type="submission" date="2020-09" db="EMBL/GenBank/DDBJ databases">
        <authorList>
            <person name="Sun Q."/>
            <person name="Kim S."/>
        </authorList>
    </citation>
    <scope>NUCLEOTIDE SEQUENCE</scope>
    <source>
        <strain evidence="3">KCTC 42650</strain>
    </source>
</reference>
<dbReference type="InterPro" id="IPR029787">
    <property type="entry name" value="Nucleotide_cyclase"/>
</dbReference>
<dbReference type="GO" id="GO:0004016">
    <property type="term" value="F:adenylate cyclase activity"/>
    <property type="evidence" value="ECO:0007669"/>
    <property type="project" value="UniProtKB-ARBA"/>
</dbReference>
<dbReference type="AlphaFoldDB" id="A0A8J3GVR0"/>
<dbReference type="InterPro" id="IPR050697">
    <property type="entry name" value="Adenylyl/Guanylyl_Cyclase_3/4"/>
</dbReference>
<dbReference type="SUPFAM" id="SSF55073">
    <property type="entry name" value="Nucleotide cyclase"/>
    <property type="match status" value="1"/>
</dbReference>
<feature type="domain" description="Guanylate cyclase" evidence="2">
    <location>
        <begin position="274"/>
        <end position="405"/>
    </location>
</feature>
<dbReference type="RefSeq" id="WP_189679072.1">
    <property type="nucleotide sequence ID" value="NZ_BNCJ01000002.1"/>
</dbReference>